<dbReference type="OrthoDB" id="1115105at2"/>
<dbReference type="HOGENOM" id="CLU_122429_0_0_6"/>
<reference evidence="2" key="1">
    <citation type="submission" date="2009-12" db="EMBL/GenBank/DDBJ databases">
        <title>Complete sequence of Dickeya dadantii Ech586.</title>
        <authorList>
            <consortium name="US DOE Joint Genome Institute"/>
            <person name="Lucas S."/>
            <person name="Copeland A."/>
            <person name="Lapidus A."/>
            <person name="Glavina del Rio T."/>
            <person name="Tice H."/>
            <person name="Bruce D."/>
            <person name="Goodwin L."/>
            <person name="Pitluck S."/>
            <person name="Munk A.C."/>
            <person name="Brettin T."/>
            <person name="Detter J.C."/>
            <person name="Han C."/>
            <person name="Tapia R."/>
            <person name="Larimer F."/>
            <person name="Land M."/>
            <person name="Hauser L."/>
            <person name="Kyrpides N."/>
            <person name="Mikhailova N."/>
            <person name="Balakrishnan V."/>
            <person name="Glasner J."/>
            <person name="Perna N.T."/>
        </authorList>
    </citation>
    <scope>NUCLEOTIDE SEQUENCE [LARGE SCALE GENOMIC DNA]</scope>
    <source>
        <strain evidence="2">Ech586</strain>
    </source>
</reference>
<gene>
    <name evidence="2" type="ordered locus">Dd586_3032</name>
</gene>
<dbReference type="Proteomes" id="UP000001446">
    <property type="component" value="Chromosome"/>
</dbReference>
<organism evidence="2 3">
    <name type="scientific">Dickeya zeae (strain Ech586)</name>
    <name type="common">Dickeya dadantii (strain Ech586)</name>
    <dbReference type="NCBI Taxonomy" id="590409"/>
    <lineage>
        <taxon>Bacteria</taxon>
        <taxon>Pseudomonadati</taxon>
        <taxon>Pseudomonadota</taxon>
        <taxon>Gammaproteobacteria</taxon>
        <taxon>Enterobacterales</taxon>
        <taxon>Pectobacteriaceae</taxon>
        <taxon>Dickeya</taxon>
        <taxon>Dickeya parazeae</taxon>
    </lineage>
</organism>
<dbReference type="KEGG" id="ddc:Dd586_3032"/>
<dbReference type="STRING" id="590409.Dd586_3032"/>
<proteinExistence type="predicted"/>
<dbReference type="InterPro" id="IPR032710">
    <property type="entry name" value="NTF2-like_dom_sf"/>
</dbReference>
<dbReference type="Gene3D" id="3.10.450.50">
    <property type="match status" value="1"/>
</dbReference>
<dbReference type="Pfam" id="PF12680">
    <property type="entry name" value="SnoaL_2"/>
    <property type="match status" value="1"/>
</dbReference>
<dbReference type="SUPFAM" id="SSF54427">
    <property type="entry name" value="NTF2-like"/>
    <property type="match status" value="1"/>
</dbReference>
<evidence type="ECO:0000259" key="1">
    <source>
        <dbReference type="Pfam" id="PF12680"/>
    </source>
</evidence>
<protein>
    <submittedName>
        <fullName evidence="2">Nuclear transport factor 2</fullName>
    </submittedName>
</protein>
<evidence type="ECO:0000313" key="3">
    <source>
        <dbReference type="Proteomes" id="UP000001446"/>
    </source>
</evidence>
<feature type="domain" description="SnoaL-like" evidence="1">
    <location>
        <begin position="12"/>
        <end position="107"/>
    </location>
</feature>
<dbReference type="EMBL" id="CP001836">
    <property type="protein sequence ID" value="ACZ77867.1"/>
    <property type="molecule type" value="Genomic_DNA"/>
</dbReference>
<dbReference type="InterPro" id="IPR037401">
    <property type="entry name" value="SnoaL-like"/>
</dbReference>
<name>D2BTN6_DICZ5</name>
<accession>D2BTN6</accession>
<dbReference type="RefSeq" id="WP_012885676.1">
    <property type="nucleotide sequence ID" value="NC_013592.1"/>
</dbReference>
<evidence type="ECO:0000313" key="2">
    <source>
        <dbReference type="EMBL" id="ACZ77867.1"/>
    </source>
</evidence>
<keyword evidence="3" id="KW-1185">Reference proteome</keyword>
<sequence>MSTLQPVFDEFADFYASLAAQPLERLSALYHPDAVLTDPFGQHQGLPAIQRYFSYLLENTRYCYFIVDAPLFDTGRFAVSWTMHWSHPRIAGGNMLSLAGCSLIDVQHQHSHHHHHQQQARITYQRDYYDAGEMLYEHLPVLGWALRHVKKKVRSS</sequence>
<dbReference type="eggNOG" id="COG3631">
    <property type="taxonomic scope" value="Bacteria"/>
</dbReference>
<dbReference type="AlphaFoldDB" id="D2BTN6"/>